<protein>
    <submittedName>
        <fullName evidence="3">Defensin</fullName>
    </submittedName>
</protein>
<evidence type="ECO:0000313" key="3">
    <source>
        <dbReference type="WBParaSite" id="PDA_v2.g19908.t1"/>
    </source>
</evidence>
<dbReference type="WBParaSite" id="PDA_v2.g19908.t1">
    <property type="protein sequence ID" value="PDA_v2.g19908.t1"/>
    <property type="gene ID" value="PDA_v2.g19908"/>
</dbReference>
<dbReference type="SUPFAM" id="SSF57095">
    <property type="entry name" value="Scorpion toxin-like"/>
    <property type="match status" value="1"/>
</dbReference>
<evidence type="ECO:0000313" key="2">
    <source>
        <dbReference type="Proteomes" id="UP000887578"/>
    </source>
</evidence>
<dbReference type="Proteomes" id="UP000887578">
    <property type="component" value="Unplaced"/>
</dbReference>
<dbReference type="AlphaFoldDB" id="A0A914PYG6"/>
<keyword evidence="2" id="KW-1185">Reference proteome</keyword>
<sequence>MKFIIGFTVFAMILAVLSLSAEAHPTTFHSTVDPLKEQLTTLETMEHIRNKRDVMIYDWGCEGDACDRDCKGRNYQSGHCTPFALINERCWCVPK</sequence>
<organism evidence="2 3">
    <name type="scientific">Panagrolaimus davidi</name>
    <dbReference type="NCBI Taxonomy" id="227884"/>
    <lineage>
        <taxon>Eukaryota</taxon>
        <taxon>Metazoa</taxon>
        <taxon>Ecdysozoa</taxon>
        <taxon>Nematoda</taxon>
        <taxon>Chromadorea</taxon>
        <taxon>Rhabditida</taxon>
        <taxon>Tylenchina</taxon>
        <taxon>Panagrolaimomorpha</taxon>
        <taxon>Panagrolaimoidea</taxon>
        <taxon>Panagrolaimidae</taxon>
        <taxon>Panagrolaimus</taxon>
    </lineage>
</organism>
<dbReference type="InterPro" id="IPR036574">
    <property type="entry name" value="Scorpion_toxin-like_sf"/>
</dbReference>
<name>A0A914PYG6_9BILA</name>
<keyword evidence="1" id="KW-0732">Signal</keyword>
<feature type="chain" id="PRO_5037938697" evidence="1">
    <location>
        <begin position="24"/>
        <end position="95"/>
    </location>
</feature>
<accession>A0A914PYG6</accession>
<proteinExistence type="predicted"/>
<reference evidence="3" key="1">
    <citation type="submission" date="2022-11" db="UniProtKB">
        <authorList>
            <consortium name="WormBaseParasite"/>
        </authorList>
    </citation>
    <scope>IDENTIFICATION</scope>
</reference>
<evidence type="ECO:0000256" key="1">
    <source>
        <dbReference type="SAM" id="SignalP"/>
    </source>
</evidence>
<feature type="signal peptide" evidence="1">
    <location>
        <begin position="1"/>
        <end position="23"/>
    </location>
</feature>